<name>A0ABM9EQ66_9BACI</name>
<keyword evidence="2" id="KW-1185">Reference proteome</keyword>
<proteinExistence type="predicted"/>
<sequence>MATVYFAKFNINEKIFEVYNNKISLDYLLRKVFLEMETDVELKETVKKKTTHFKFITLYKDPDTLIVNGRLVAYAPGVHVSYDEETDDVMETQDNKKATYITFCFDVKNETIGFVPKLDFGRKQFIDRFRQLIEKLVPEVGEIEIILESDKQLLNEKLRKVNLVEQLTVDLIPPNNDKKLFESLFGLNSDDLAETGGRKFTFNIRGTAEKGLDVTSAFIKNLINGVIVGYGKLTARGKNTSGEPAFVNSEEQALYTKGIADINKDSIPEIEEKTRAGYVSLVSMKLTAREDLLKKQRELKSELLRKIEDEETKTGA</sequence>
<comment type="caution">
    <text evidence="1">The sequence shown here is derived from an EMBL/GenBank/DDBJ whole genome shotgun (WGS) entry which is preliminary data.</text>
</comment>
<accession>A0ABM9EQ66</accession>
<protein>
    <recommendedName>
        <fullName evidence="3">DUF4747 domain-containing protein</fullName>
    </recommendedName>
</protein>
<dbReference type="EMBL" id="CALBWS010000010">
    <property type="protein sequence ID" value="CAH2714778.1"/>
    <property type="molecule type" value="Genomic_DNA"/>
</dbReference>
<evidence type="ECO:0000313" key="2">
    <source>
        <dbReference type="Proteomes" id="UP000838308"/>
    </source>
</evidence>
<reference evidence="1" key="1">
    <citation type="submission" date="2022-04" db="EMBL/GenBank/DDBJ databases">
        <authorList>
            <person name="Criscuolo A."/>
        </authorList>
    </citation>
    <scope>NUCLEOTIDE SEQUENCE</scope>
    <source>
        <strain evidence="1">CIP111895</strain>
    </source>
</reference>
<evidence type="ECO:0000313" key="1">
    <source>
        <dbReference type="EMBL" id="CAH2714778.1"/>
    </source>
</evidence>
<organism evidence="1 2">
    <name type="scientific">Neobacillus rhizosphaerae</name>
    <dbReference type="NCBI Taxonomy" id="2880965"/>
    <lineage>
        <taxon>Bacteria</taxon>
        <taxon>Bacillati</taxon>
        <taxon>Bacillota</taxon>
        <taxon>Bacilli</taxon>
        <taxon>Bacillales</taxon>
        <taxon>Bacillaceae</taxon>
        <taxon>Neobacillus</taxon>
    </lineage>
</organism>
<dbReference type="Proteomes" id="UP000838308">
    <property type="component" value="Unassembled WGS sequence"/>
</dbReference>
<dbReference type="RefSeq" id="WP_248735089.1">
    <property type="nucleotide sequence ID" value="NZ_CALBWS010000010.1"/>
</dbReference>
<gene>
    <name evidence="1" type="ORF">BACCIP111895_01954</name>
</gene>
<evidence type="ECO:0008006" key="3">
    <source>
        <dbReference type="Google" id="ProtNLM"/>
    </source>
</evidence>